<dbReference type="InterPro" id="IPR012337">
    <property type="entry name" value="RNaseH-like_sf"/>
</dbReference>
<protein>
    <recommendedName>
        <fullName evidence="3">RNase H type-1 domain-containing protein</fullName>
    </recommendedName>
</protein>
<dbReference type="Gene3D" id="3.30.420.10">
    <property type="entry name" value="Ribonuclease H-like superfamily/Ribonuclease H"/>
    <property type="match status" value="1"/>
</dbReference>
<dbReference type="HOGENOM" id="CLU_731691_0_0_1"/>
<sequence length="378" mass="41676">MHATYKFEATRKGRSAYGADEYAASLHKIAYLSSPWAELSACTHWQSTIKSGLGLVLHLSAAILPGRRRVKDPPKRREVDVYAILLPVYADARFGGYQLALCTKRGTRRTLDVDCTGMKLRYIPRYFQHKPRHKPQLAGANMRVSMYIEVNGRTYQGFVDVANSDIIRGTLAALRSRAARTFAWVKGHNGHESNEQADAAAGAAAAKPQCDNINLTIPTHLRLSGVKVMAASQALAYCAIRAHKLTRFVKRSRTDAMIRKTKAATEETFRLQPLFFLQIAKYGNPRDANLKTCRGEPLFPVDDGTRRLHACDAPGQELIWDSKSCGPNAIKKGSALILACGMAEFTSAKGQLLTGDMRLYQILIADPHTCSGNSVVRG</sequence>
<dbReference type="Proteomes" id="UP000030669">
    <property type="component" value="Unassembled WGS sequence"/>
</dbReference>
<dbReference type="AlphaFoldDB" id="S7RD97"/>
<keyword evidence="2" id="KW-1185">Reference proteome</keyword>
<dbReference type="GO" id="GO:0003676">
    <property type="term" value="F:nucleic acid binding"/>
    <property type="evidence" value="ECO:0007669"/>
    <property type="project" value="InterPro"/>
</dbReference>
<dbReference type="InterPro" id="IPR036397">
    <property type="entry name" value="RNaseH_sf"/>
</dbReference>
<dbReference type="OrthoDB" id="3253907at2759"/>
<dbReference type="RefSeq" id="XP_007869367.1">
    <property type="nucleotide sequence ID" value="XM_007871176.1"/>
</dbReference>
<dbReference type="GeneID" id="19309767"/>
<name>S7RD97_GLOTA</name>
<dbReference type="EMBL" id="KB469308">
    <property type="protein sequence ID" value="EPQ52185.1"/>
    <property type="molecule type" value="Genomic_DNA"/>
</dbReference>
<evidence type="ECO:0000313" key="1">
    <source>
        <dbReference type="EMBL" id="EPQ52185.1"/>
    </source>
</evidence>
<dbReference type="SUPFAM" id="SSF53098">
    <property type="entry name" value="Ribonuclease H-like"/>
    <property type="match status" value="1"/>
</dbReference>
<proteinExistence type="predicted"/>
<evidence type="ECO:0000313" key="2">
    <source>
        <dbReference type="Proteomes" id="UP000030669"/>
    </source>
</evidence>
<gene>
    <name evidence="1" type="ORF">GLOTRDRAFT_95831</name>
</gene>
<organism evidence="1 2">
    <name type="scientific">Gloeophyllum trabeum (strain ATCC 11539 / FP-39264 / Madison 617)</name>
    <name type="common">Brown rot fungus</name>
    <dbReference type="NCBI Taxonomy" id="670483"/>
    <lineage>
        <taxon>Eukaryota</taxon>
        <taxon>Fungi</taxon>
        <taxon>Dikarya</taxon>
        <taxon>Basidiomycota</taxon>
        <taxon>Agaricomycotina</taxon>
        <taxon>Agaricomycetes</taxon>
        <taxon>Gloeophyllales</taxon>
        <taxon>Gloeophyllaceae</taxon>
        <taxon>Gloeophyllum</taxon>
    </lineage>
</organism>
<reference evidence="1 2" key="1">
    <citation type="journal article" date="2012" name="Science">
        <title>The Paleozoic origin of enzymatic lignin decomposition reconstructed from 31 fungal genomes.</title>
        <authorList>
            <person name="Floudas D."/>
            <person name="Binder M."/>
            <person name="Riley R."/>
            <person name="Barry K."/>
            <person name="Blanchette R.A."/>
            <person name="Henrissat B."/>
            <person name="Martinez A.T."/>
            <person name="Otillar R."/>
            <person name="Spatafora J.W."/>
            <person name="Yadav J.S."/>
            <person name="Aerts A."/>
            <person name="Benoit I."/>
            <person name="Boyd A."/>
            <person name="Carlson A."/>
            <person name="Copeland A."/>
            <person name="Coutinho P.M."/>
            <person name="de Vries R.P."/>
            <person name="Ferreira P."/>
            <person name="Findley K."/>
            <person name="Foster B."/>
            <person name="Gaskell J."/>
            <person name="Glotzer D."/>
            <person name="Gorecki P."/>
            <person name="Heitman J."/>
            <person name="Hesse C."/>
            <person name="Hori C."/>
            <person name="Igarashi K."/>
            <person name="Jurgens J.A."/>
            <person name="Kallen N."/>
            <person name="Kersten P."/>
            <person name="Kohler A."/>
            <person name="Kuees U."/>
            <person name="Kumar T.K.A."/>
            <person name="Kuo A."/>
            <person name="LaButti K."/>
            <person name="Larrondo L.F."/>
            <person name="Lindquist E."/>
            <person name="Ling A."/>
            <person name="Lombard V."/>
            <person name="Lucas S."/>
            <person name="Lundell T."/>
            <person name="Martin R."/>
            <person name="McLaughlin D.J."/>
            <person name="Morgenstern I."/>
            <person name="Morin E."/>
            <person name="Murat C."/>
            <person name="Nagy L.G."/>
            <person name="Nolan M."/>
            <person name="Ohm R.A."/>
            <person name="Patyshakuliyeva A."/>
            <person name="Rokas A."/>
            <person name="Ruiz-Duenas F.J."/>
            <person name="Sabat G."/>
            <person name="Salamov A."/>
            <person name="Samejima M."/>
            <person name="Schmutz J."/>
            <person name="Slot J.C."/>
            <person name="St John F."/>
            <person name="Stenlid J."/>
            <person name="Sun H."/>
            <person name="Sun S."/>
            <person name="Syed K."/>
            <person name="Tsang A."/>
            <person name="Wiebenga A."/>
            <person name="Young D."/>
            <person name="Pisabarro A."/>
            <person name="Eastwood D.C."/>
            <person name="Martin F."/>
            <person name="Cullen D."/>
            <person name="Grigoriev I.V."/>
            <person name="Hibbett D.S."/>
        </authorList>
    </citation>
    <scope>NUCLEOTIDE SEQUENCE [LARGE SCALE GENOMIC DNA]</scope>
    <source>
        <strain evidence="1 2">ATCC 11539</strain>
    </source>
</reference>
<dbReference type="KEGG" id="gtr:GLOTRDRAFT_95831"/>
<evidence type="ECO:0008006" key="3">
    <source>
        <dbReference type="Google" id="ProtNLM"/>
    </source>
</evidence>
<accession>S7RD97</accession>